<dbReference type="InterPro" id="IPR043001">
    <property type="entry name" value="IP5_2-K_N_lobe"/>
</dbReference>
<evidence type="ECO:0000256" key="8">
    <source>
        <dbReference type="ARBA" id="ARBA00022777"/>
    </source>
</evidence>
<dbReference type="GO" id="GO:0005524">
    <property type="term" value="F:ATP binding"/>
    <property type="evidence" value="ECO:0007669"/>
    <property type="project" value="UniProtKB-KW"/>
</dbReference>
<name>A0A9P8Q2D7_WICPI</name>
<gene>
    <name evidence="11" type="ORF">WICPIJ_007111</name>
</gene>
<comment type="function">
    <text evidence="10">Phosphorylates Ins(1,3,4,5,6)P5 at position 2 to form Ins(1,2,3,4,5,6)P6 (InsP6 or phytate).</text>
</comment>
<dbReference type="Pfam" id="PF06090">
    <property type="entry name" value="Ins_P5_2-kin"/>
    <property type="match status" value="1"/>
</dbReference>
<dbReference type="PANTHER" id="PTHR14456">
    <property type="entry name" value="INOSITOL POLYPHOSPHATE KINASE 1"/>
    <property type="match status" value="1"/>
</dbReference>
<dbReference type="Gene3D" id="3.30.200.110">
    <property type="entry name" value="Inositol-pentakisphosphate 2-kinase, N-lobe"/>
    <property type="match status" value="1"/>
</dbReference>
<keyword evidence="9 10" id="KW-0067">ATP-binding</keyword>
<keyword evidence="12" id="KW-1185">Reference proteome</keyword>
<dbReference type="OrthoDB" id="272370at2759"/>
<evidence type="ECO:0000256" key="4">
    <source>
        <dbReference type="ARBA" id="ARBA00012023"/>
    </source>
</evidence>
<evidence type="ECO:0000256" key="10">
    <source>
        <dbReference type="RuleBase" id="RU364126"/>
    </source>
</evidence>
<comment type="caution">
    <text evidence="11">The sequence shown here is derived from an EMBL/GenBank/DDBJ whole genome shotgun (WGS) entry which is preliminary data.</text>
</comment>
<evidence type="ECO:0000256" key="7">
    <source>
        <dbReference type="ARBA" id="ARBA00022741"/>
    </source>
</evidence>
<keyword evidence="7 10" id="KW-0547">Nucleotide-binding</keyword>
<comment type="similarity">
    <text evidence="3">Belongs to the IPK1 type 1 family.</text>
</comment>
<keyword evidence="6 10" id="KW-0808">Transferase</keyword>
<dbReference type="GO" id="GO:0032958">
    <property type="term" value="P:inositol phosphate biosynthetic process"/>
    <property type="evidence" value="ECO:0007669"/>
    <property type="project" value="TreeGrafter"/>
</dbReference>
<evidence type="ECO:0000256" key="2">
    <source>
        <dbReference type="ARBA" id="ARBA00003979"/>
    </source>
</evidence>
<evidence type="ECO:0000256" key="1">
    <source>
        <dbReference type="ARBA" id="ARBA00001774"/>
    </source>
</evidence>
<dbReference type="Proteomes" id="UP000774326">
    <property type="component" value="Unassembled WGS sequence"/>
</dbReference>
<sequence length="261" mass="31020">MLKLSNAEDWKFYGKGNANIVYKYQGSDLTFHNKLLRLRQSNQIYNTRQIYIHYNNIPNQLSQHAIQLELVQVSFLKEGCLETDQFGLLMPDLTQGHELVKKERYYSVFQSHETNSWIFELKPKWLKQNEKGCRNCTMHVRKYKHVPSFCSLDLLRTDSVLKCCQSLFNDPTFYLPLAYYLKTEKSILKTIESLQTDVDFDYDPVDAICLQMMLRDLTIFINIRNSRVQNVTITDMDPKWEGKLQEWRMKEKKLNSSMYTH</sequence>
<comment type="domain">
    <text evidence="10">The EXKPK motif is conserved in inositol-pentakisphosphate 2-kinases of both family 1 and 2.</text>
</comment>
<dbReference type="GO" id="GO:0035299">
    <property type="term" value="F:inositol-1,3,4,5,6-pentakisphosphate 2-kinase activity"/>
    <property type="evidence" value="ECO:0007669"/>
    <property type="project" value="UniProtKB-EC"/>
</dbReference>
<reference evidence="11" key="1">
    <citation type="journal article" date="2021" name="Open Biol.">
        <title>Shared evolutionary footprints suggest mitochondrial oxidative damage underlies multiple complex I losses in fungi.</title>
        <authorList>
            <person name="Schikora-Tamarit M.A."/>
            <person name="Marcet-Houben M."/>
            <person name="Nosek J."/>
            <person name="Gabaldon T."/>
        </authorList>
    </citation>
    <scope>NUCLEOTIDE SEQUENCE</scope>
    <source>
        <strain evidence="11">CBS2887</strain>
    </source>
</reference>
<evidence type="ECO:0000256" key="3">
    <source>
        <dbReference type="ARBA" id="ARBA00008305"/>
    </source>
</evidence>
<proteinExistence type="inferred from homology"/>
<accession>A0A9P8Q2D7</accession>
<dbReference type="EC" id="2.7.1.158" evidence="4 10"/>
<evidence type="ECO:0000313" key="11">
    <source>
        <dbReference type="EMBL" id="KAH3681915.1"/>
    </source>
</evidence>
<evidence type="ECO:0000313" key="12">
    <source>
        <dbReference type="Proteomes" id="UP000774326"/>
    </source>
</evidence>
<keyword evidence="8 10" id="KW-0418">Kinase</keyword>
<dbReference type="InterPro" id="IPR009286">
    <property type="entry name" value="Ins_P5_2-kin"/>
</dbReference>
<dbReference type="EMBL" id="JAEUBG010004155">
    <property type="protein sequence ID" value="KAH3681915.1"/>
    <property type="molecule type" value="Genomic_DNA"/>
</dbReference>
<comment type="catalytic activity">
    <reaction evidence="1 10">
        <text>1D-myo-inositol 1,3,4,5,6-pentakisphosphate + ATP = 1D-myo-inositol hexakisphosphate + ADP + H(+)</text>
        <dbReference type="Rhea" id="RHEA:20313"/>
        <dbReference type="ChEBI" id="CHEBI:15378"/>
        <dbReference type="ChEBI" id="CHEBI:30616"/>
        <dbReference type="ChEBI" id="CHEBI:57733"/>
        <dbReference type="ChEBI" id="CHEBI:58130"/>
        <dbReference type="ChEBI" id="CHEBI:456216"/>
        <dbReference type="EC" id="2.7.1.158"/>
    </reaction>
</comment>
<dbReference type="PANTHER" id="PTHR14456:SF2">
    <property type="entry name" value="INOSITOL-PENTAKISPHOSPHATE 2-KINASE"/>
    <property type="match status" value="1"/>
</dbReference>
<protein>
    <recommendedName>
        <fullName evidence="5 10">Inositol-pentakisphosphate 2-kinase</fullName>
        <ecNumber evidence="4 10">2.7.1.158</ecNumber>
    </recommendedName>
</protein>
<dbReference type="AlphaFoldDB" id="A0A9P8Q2D7"/>
<evidence type="ECO:0000256" key="9">
    <source>
        <dbReference type="ARBA" id="ARBA00022840"/>
    </source>
</evidence>
<reference evidence="11" key="2">
    <citation type="submission" date="2021-01" db="EMBL/GenBank/DDBJ databases">
        <authorList>
            <person name="Schikora-Tamarit M.A."/>
        </authorList>
    </citation>
    <scope>NUCLEOTIDE SEQUENCE</scope>
    <source>
        <strain evidence="11">CBS2887</strain>
    </source>
</reference>
<evidence type="ECO:0000256" key="5">
    <source>
        <dbReference type="ARBA" id="ARBA00014846"/>
    </source>
</evidence>
<organism evidence="11 12">
    <name type="scientific">Wickerhamomyces pijperi</name>
    <name type="common">Yeast</name>
    <name type="synonym">Pichia pijperi</name>
    <dbReference type="NCBI Taxonomy" id="599730"/>
    <lineage>
        <taxon>Eukaryota</taxon>
        <taxon>Fungi</taxon>
        <taxon>Dikarya</taxon>
        <taxon>Ascomycota</taxon>
        <taxon>Saccharomycotina</taxon>
        <taxon>Saccharomycetes</taxon>
        <taxon>Phaffomycetales</taxon>
        <taxon>Wickerhamomycetaceae</taxon>
        <taxon>Wickerhamomyces</taxon>
    </lineage>
</organism>
<dbReference type="GO" id="GO:0005634">
    <property type="term" value="C:nucleus"/>
    <property type="evidence" value="ECO:0007669"/>
    <property type="project" value="TreeGrafter"/>
</dbReference>
<comment type="function">
    <text evidence="2">Has kinase activity and phosphorylates inositol-1,3,4,5,6-pentakisphosphate (Ins(1,3,4,5,6)P5) to produce 1,2,3,4,5,6-hexakisphosphate (InsP6), also known as phytate.</text>
</comment>
<evidence type="ECO:0000256" key="6">
    <source>
        <dbReference type="ARBA" id="ARBA00022679"/>
    </source>
</evidence>